<keyword evidence="3" id="KW-1185">Reference proteome</keyword>
<accession>A0A094JKX7</accession>
<comment type="caution">
    <text evidence="2">The sequence shown here is derived from an EMBL/GenBank/DDBJ whole genome shotgun (WGS) entry which is preliminary data.</text>
</comment>
<proteinExistence type="predicted"/>
<dbReference type="STRING" id="1515746.HR45_04615"/>
<dbReference type="eggNOG" id="ENOG503471Q">
    <property type="taxonomic scope" value="Bacteria"/>
</dbReference>
<organism evidence="2 3">
    <name type="scientific">Shewanella mangrovi</name>
    <dbReference type="NCBI Taxonomy" id="1515746"/>
    <lineage>
        <taxon>Bacteria</taxon>
        <taxon>Pseudomonadati</taxon>
        <taxon>Pseudomonadota</taxon>
        <taxon>Gammaproteobacteria</taxon>
        <taxon>Alteromonadales</taxon>
        <taxon>Shewanellaceae</taxon>
        <taxon>Shewanella</taxon>
    </lineage>
</organism>
<name>A0A094JKX7_9GAMM</name>
<dbReference type="EMBL" id="JPEO01000002">
    <property type="protein sequence ID" value="KFZ38709.1"/>
    <property type="molecule type" value="Genomic_DNA"/>
</dbReference>
<evidence type="ECO:0000256" key="1">
    <source>
        <dbReference type="SAM" id="Phobius"/>
    </source>
</evidence>
<feature type="transmembrane region" description="Helical" evidence="1">
    <location>
        <begin position="80"/>
        <end position="104"/>
    </location>
</feature>
<dbReference type="AlphaFoldDB" id="A0A094JKX7"/>
<gene>
    <name evidence="2" type="ORF">HR45_04615</name>
</gene>
<protein>
    <submittedName>
        <fullName evidence="2">Uncharacterized protein</fullName>
    </submittedName>
</protein>
<reference evidence="2 3" key="1">
    <citation type="submission" date="2014-06" db="EMBL/GenBank/DDBJ databases">
        <title>Shewanella sp. YQH10.</title>
        <authorList>
            <person name="Liu Y."/>
            <person name="Zeng R."/>
        </authorList>
    </citation>
    <scope>NUCLEOTIDE SEQUENCE [LARGE SCALE GENOMIC DNA]</scope>
    <source>
        <strain evidence="2 3">YQH10</strain>
    </source>
</reference>
<keyword evidence="1" id="KW-1133">Transmembrane helix</keyword>
<evidence type="ECO:0000313" key="2">
    <source>
        <dbReference type="EMBL" id="KFZ38709.1"/>
    </source>
</evidence>
<feature type="transmembrane region" description="Helical" evidence="1">
    <location>
        <begin position="20"/>
        <end position="39"/>
    </location>
</feature>
<dbReference type="RefSeq" id="WP_037440072.1">
    <property type="nucleotide sequence ID" value="NZ_JPEO01000002.1"/>
</dbReference>
<keyword evidence="1" id="KW-0812">Transmembrane</keyword>
<feature type="transmembrane region" description="Helical" evidence="1">
    <location>
        <begin position="51"/>
        <end position="73"/>
    </location>
</feature>
<sequence>MSKLTQELLSTEMAPWRKKALFALILLLSVLPFVILYNTVKPEADFGWWQLRNFIGLALFQALAQIALGWYLLRNKIPNYVMLAVILMAMSFQICFGISVVLLANA</sequence>
<dbReference type="Proteomes" id="UP000029264">
    <property type="component" value="Unassembled WGS sequence"/>
</dbReference>
<evidence type="ECO:0000313" key="3">
    <source>
        <dbReference type="Proteomes" id="UP000029264"/>
    </source>
</evidence>
<keyword evidence="1" id="KW-0472">Membrane</keyword>
<dbReference type="OrthoDB" id="7022561at2"/>